<organism evidence="2 3">
    <name type="scientific">Rhodopirellula sallentina SM41</name>
    <dbReference type="NCBI Taxonomy" id="1263870"/>
    <lineage>
        <taxon>Bacteria</taxon>
        <taxon>Pseudomonadati</taxon>
        <taxon>Planctomycetota</taxon>
        <taxon>Planctomycetia</taxon>
        <taxon>Pirellulales</taxon>
        <taxon>Pirellulaceae</taxon>
        <taxon>Rhodopirellula</taxon>
    </lineage>
</organism>
<dbReference type="EMBL" id="ANOH01000136">
    <property type="protein sequence ID" value="EMI56616.1"/>
    <property type="molecule type" value="Genomic_DNA"/>
</dbReference>
<gene>
    <name evidence="2" type="ORF">RSSM_01949</name>
</gene>
<dbReference type="Proteomes" id="UP000011885">
    <property type="component" value="Unassembled WGS sequence"/>
</dbReference>
<protein>
    <submittedName>
        <fullName evidence="2">Uncharacterized protein</fullName>
    </submittedName>
</protein>
<keyword evidence="3" id="KW-1185">Reference proteome</keyword>
<sequence>MFADSKALIDNQPIVGGRIYSPTVILQAAPQDRNIALPTRNSRHVNNEKCHANRRPNRSKI</sequence>
<evidence type="ECO:0000313" key="2">
    <source>
        <dbReference type="EMBL" id="EMI56616.1"/>
    </source>
</evidence>
<dbReference type="AlphaFoldDB" id="M5UFI7"/>
<feature type="compositionally biased region" description="Basic residues" evidence="1">
    <location>
        <begin position="52"/>
        <end position="61"/>
    </location>
</feature>
<proteinExistence type="predicted"/>
<feature type="region of interest" description="Disordered" evidence="1">
    <location>
        <begin position="39"/>
        <end position="61"/>
    </location>
</feature>
<name>M5UFI7_9BACT</name>
<evidence type="ECO:0000256" key="1">
    <source>
        <dbReference type="SAM" id="MobiDB-lite"/>
    </source>
</evidence>
<evidence type="ECO:0000313" key="3">
    <source>
        <dbReference type="Proteomes" id="UP000011885"/>
    </source>
</evidence>
<comment type="caution">
    <text evidence="2">The sequence shown here is derived from an EMBL/GenBank/DDBJ whole genome shotgun (WGS) entry which is preliminary data.</text>
</comment>
<accession>M5UFI7</accession>
<dbReference type="PATRIC" id="fig|1263870.3.peg.2081"/>
<reference evidence="2 3" key="1">
    <citation type="journal article" date="2013" name="Mar. Genomics">
        <title>Expression of sulfatases in Rhodopirellula baltica and the diversity of sulfatases in the genus Rhodopirellula.</title>
        <authorList>
            <person name="Wegner C.E."/>
            <person name="Richter-Heitmann T."/>
            <person name="Klindworth A."/>
            <person name="Klockow C."/>
            <person name="Richter M."/>
            <person name="Achstetter T."/>
            <person name="Glockner F.O."/>
            <person name="Harder J."/>
        </authorList>
    </citation>
    <scope>NUCLEOTIDE SEQUENCE [LARGE SCALE GENOMIC DNA]</scope>
    <source>
        <strain evidence="2 3">SM41</strain>
    </source>
</reference>